<evidence type="ECO:0000256" key="5">
    <source>
        <dbReference type="PROSITE-ProRule" id="PRU00409"/>
    </source>
</evidence>
<evidence type="ECO:0000256" key="2">
    <source>
        <dbReference type="ARBA" id="ARBA00022598"/>
    </source>
</evidence>
<dbReference type="PROSITE" id="PS50975">
    <property type="entry name" value="ATP_GRASP"/>
    <property type="match status" value="1"/>
</dbReference>
<dbReference type="PANTHER" id="PTHR48095">
    <property type="entry name" value="PYRUVATE CARBOXYLASE SUBUNIT A"/>
    <property type="match status" value="1"/>
</dbReference>
<dbReference type="InterPro" id="IPR005482">
    <property type="entry name" value="Biotin_COase_C"/>
</dbReference>
<evidence type="ECO:0000313" key="8">
    <source>
        <dbReference type="EMBL" id="MFC5821971.1"/>
    </source>
</evidence>
<protein>
    <submittedName>
        <fullName evidence="8">Acetyl/propionyl/methylcrotonyl-CoA carboxylase subunit alpha</fullName>
    </submittedName>
</protein>
<dbReference type="Pfam" id="PF00289">
    <property type="entry name" value="Biotin_carb_N"/>
    <property type="match status" value="1"/>
</dbReference>
<accession>A0ABW1C8Q5</accession>
<proteinExistence type="predicted"/>
<dbReference type="PROSITE" id="PS50979">
    <property type="entry name" value="BC"/>
    <property type="match status" value="1"/>
</dbReference>
<dbReference type="InterPro" id="IPR011764">
    <property type="entry name" value="Biotin_carboxylation_dom"/>
</dbReference>
<comment type="function">
    <text evidence="1">This protein is a component of the acetyl coenzyme A carboxylase complex; first, biotin carboxylase catalyzes the carboxylation of the carrier protein and then the transcarboxylase transfers the carboxyl group to form malonyl-CoA.</text>
</comment>
<keyword evidence="4 5" id="KW-0067">ATP-binding</keyword>
<dbReference type="PROSITE" id="PS00867">
    <property type="entry name" value="CPSASE_2"/>
    <property type="match status" value="1"/>
</dbReference>
<dbReference type="EMBL" id="JBHSNW010000044">
    <property type="protein sequence ID" value="MFC5821971.1"/>
    <property type="molecule type" value="Genomic_DNA"/>
</dbReference>
<sequence>MTAVVFVANRGEIALRILTACRGLGLRTVLGVSAADRDSMPAALADRTVVLGGARADRSYLAQDTVLAAALGTGCTAIHPGYGFLSENAAFAEACAANGLTFIGPSPQALRRLGDKIEARELAESLGVPVSPGGTAVSPEEVHRLAESIGYPLLIKAAHGGGGKGMKLVTGPEELTSAWQVASGEALAAFGHGAVFMERFVERARHVEVQILGDRHGGRLHVGERDCTVQYRYQKVIEESASEGLTPEDRRVLTESALRIAAELDYVGLGTVEFLFDESTGAISFLEVNPRLQVEHPVTEAATGIDLVREQIQACLGEPLSFKQSDVVFRGHAVECRITAQDPARGLAPSPGTLRRWRPPRRGGLRLDSHMYEGYRFPPFYDALMGKLVAWGEDRARAIDLMSDALAEFEIEGFPTSLGLLRRIVADPDFRANRIHTNWLTERLENEAHS</sequence>
<dbReference type="InterPro" id="IPR011761">
    <property type="entry name" value="ATP-grasp"/>
</dbReference>
<dbReference type="InterPro" id="IPR051602">
    <property type="entry name" value="ACC_Biotin_Carboxylase"/>
</dbReference>
<gene>
    <name evidence="8" type="ORF">ACFPUY_43410</name>
</gene>
<evidence type="ECO:0000259" key="6">
    <source>
        <dbReference type="PROSITE" id="PS50975"/>
    </source>
</evidence>
<dbReference type="PANTHER" id="PTHR48095:SF2">
    <property type="entry name" value="BIOTIN CARBOXYLASE, CHLOROPLASTIC"/>
    <property type="match status" value="1"/>
</dbReference>
<feature type="domain" description="ATP-grasp" evidence="6">
    <location>
        <begin position="120"/>
        <end position="316"/>
    </location>
</feature>
<dbReference type="Pfam" id="PF02786">
    <property type="entry name" value="CPSase_L_D2"/>
    <property type="match status" value="1"/>
</dbReference>
<reference evidence="9" key="1">
    <citation type="journal article" date="2019" name="Int. J. Syst. Evol. Microbiol.">
        <title>The Global Catalogue of Microorganisms (GCM) 10K type strain sequencing project: providing services to taxonomists for standard genome sequencing and annotation.</title>
        <authorList>
            <consortium name="The Broad Institute Genomics Platform"/>
            <consortium name="The Broad Institute Genome Sequencing Center for Infectious Disease"/>
            <person name="Wu L."/>
            <person name="Ma J."/>
        </authorList>
    </citation>
    <scope>NUCLEOTIDE SEQUENCE [LARGE SCALE GENOMIC DNA]</scope>
    <source>
        <strain evidence="9">CGMCC 4.7106</strain>
    </source>
</reference>
<evidence type="ECO:0000313" key="9">
    <source>
        <dbReference type="Proteomes" id="UP001596096"/>
    </source>
</evidence>
<dbReference type="Pfam" id="PF02785">
    <property type="entry name" value="Biotin_carb_C"/>
    <property type="match status" value="1"/>
</dbReference>
<keyword evidence="2" id="KW-0436">Ligase</keyword>
<dbReference type="InterPro" id="IPR005479">
    <property type="entry name" value="CPAse_ATP-bd"/>
</dbReference>
<keyword evidence="9" id="KW-1185">Reference proteome</keyword>
<name>A0ABW1C8Q5_9ACTN</name>
<evidence type="ECO:0000256" key="1">
    <source>
        <dbReference type="ARBA" id="ARBA00003761"/>
    </source>
</evidence>
<dbReference type="Proteomes" id="UP001596096">
    <property type="component" value="Unassembled WGS sequence"/>
</dbReference>
<evidence type="ECO:0000256" key="3">
    <source>
        <dbReference type="ARBA" id="ARBA00022741"/>
    </source>
</evidence>
<evidence type="ECO:0000256" key="4">
    <source>
        <dbReference type="ARBA" id="ARBA00022840"/>
    </source>
</evidence>
<evidence type="ECO:0000259" key="7">
    <source>
        <dbReference type="PROSITE" id="PS50979"/>
    </source>
</evidence>
<keyword evidence="3 5" id="KW-0547">Nucleotide-binding</keyword>
<dbReference type="RefSeq" id="WP_219551470.1">
    <property type="nucleotide sequence ID" value="NZ_JAHKRN010000075.1"/>
</dbReference>
<dbReference type="InterPro" id="IPR005481">
    <property type="entry name" value="BC-like_N"/>
</dbReference>
<dbReference type="SMART" id="SM00878">
    <property type="entry name" value="Biotin_carb_C"/>
    <property type="match status" value="1"/>
</dbReference>
<dbReference type="PROSITE" id="PS00866">
    <property type="entry name" value="CPSASE_1"/>
    <property type="match status" value="1"/>
</dbReference>
<organism evidence="8 9">
    <name type="scientific">Nonomuraea harbinensis</name>
    <dbReference type="NCBI Taxonomy" id="1286938"/>
    <lineage>
        <taxon>Bacteria</taxon>
        <taxon>Bacillati</taxon>
        <taxon>Actinomycetota</taxon>
        <taxon>Actinomycetes</taxon>
        <taxon>Streptosporangiales</taxon>
        <taxon>Streptosporangiaceae</taxon>
        <taxon>Nonomuraea</taxon>
    </lineage>
</organism>
<comment type="caution">
    <text evidence="8">The sequence shown here is derived from an EMBL/GenBank/DDBJ whole genome shotgun (WGS) entry which is preliminary data.</text>
</comment>
<feature type="domain" description="Biotin carboxylation" evidence="7">
    <location>
        <begin position="1"/>
        <end position="445"/>
    </location>
</feature>